<gene>
    <name evidence="1" type="ORF">H1R20_g14283</name>
</gene>
<evidence type="ECO:0000313" key="2">
    <source>
        <dbReference type="Proteomes" id="UP001140091"/>
    </source>
</evidence>
<dbReference type="AlphaFoldDB" id="A0A9W8J219"/>
<accession>A0A9W8J219</accession>
<keyword evidence="2" id="KW-1185">Reference proteome</keyword>
<dbReference type="OrthoDB" id="3243413at2759"/>
<organism evidence="1 2">
    <name type="scientific">Candolleomyces eurysporus</name>
    <dbReference type="NCBI Taxonomy" id="2828524"/>
    <lineage>
        <taxon>Eukaryota</taxon>
        <taxon>Fungi</taxon>
        <taxon>Dikarya</taxon>
        <taxon>Basidiomycota</taxon>
        <taxon>Agaricomycotina</taxon>
        <taxon>Agaricomycetes</taxon>
        <taxon>Agaricomycetidae</taxon>
        <taxon>Agaricales</taxon>
        <taxon>Agaricineae</taxon>
        <taxon>Psathyrellaceae</taxon>
        <taxon>Candolleomyces</taxon>
    </lineage>
</organism>
<evidence type="ECO:0000313" key="1">
    <source>
        <dbReference type="EMBL" id="KAJ2922818.1"/>
    </source>
</evidence>
<sequence length="197" mass="22284">MVKREKSPTIRDDAKYLVIYQPYPRNADFDLPGDYIAFAFWVAVVLGSYEPARSTVIVEIDRKMNMSNLLGEHRWKSILKKPNKDEKEEQDLLSPSAICVHLADRVAQTYVPSIYPSLVFKVYRVRDEASGAISVPTTCHLAWDDEEDQHRSSRFSSYSLFSFCFSFTRFSDSKVSSESCECNVPILGRPGGPGSAP</sequence>
<name>A0A9W8J219_9AGAR</name>
<protein>
    <submittedName>
        <fullName evidence="1">Uncharacterized protein</fullName>
    </submittedName>
</protein>
<reference evidence="1" key="1">
    <citation type="submission" date="2022-06" db="EMBL/GenBank/DDBJ databases">
        <title>Genome Sequence of Candolleomyces eurysporus.</title>
        <authorList>
            <person name="Buettner E."/>
        </authorList>
    </citation>
    <scope>NUCLEOTIDE SEQUENCE</scope>
    <source>
        <strain evidence="1">VTCC 930004</strain>
    </source>
</reference>
<comment type="caution">
    <text evidence="1">The sequence shown here is derived from an EMBL/GenBank/DDBJ whole genome shotgun (WGS) entry which is preliminary data.</text>
</comment>
<proteinExistence type="predicted"/>
<dbReference type="EMBL" id="JANBPK010001475">
    <property type="protein sequence ID" value="KAJ2922818.1"/>
    <property type="molecule type" value="Genomic_DNA"/>
</dbReference>
<dbReference type="Proteomes" id="UP001140091">
    <property type="component" value="Unassembled WGS sequence"/>
</dbReference>
<feature type="non-terminal residue" evidence="1">
    <location>
        <position position="197"/>
    </location>
</feature>